<dbReference type="Gene3D" id="3.40.50.970">
    <property type="match status" value="1"/>
</dbReference>
<organism evidence="5 6">
    <name type="scientific">Bacteroides ovatus</name>
    <dbReference type="NCBI Taxonomy" id="28116"/>
    <lineage>
        <taxon>Bacteria</taxon>
        <taxon>Pseudomonadati</taxon>
        <taxon>Bacteroidota</taxon>
        <taxon>Bacteroidia</taxon>
        <taxon>Bacteroidales</taxon>
        <taxon>Bacteroidaceae</taxon>
        <taxon>Bacteroides</taxon>
    </lineage>
</organism>
<dbReference type="AlphaFoldDB" id="A0A7J4XZ63"/>
<evidence type="ECO:0000256" key="3">
    <source>
        <dbReference type="ARBA" id="ARBA00023052"/>
    </source>
</evidence>
<dbReference type="PANTHER" id="PTHR47514">
    <property type="entry name" value="TRANSKETOLASE N-TERMINAL SECTION-RELATED"/>
    <property type="match status" value="1"/>
</dbReference>
<accession>A0A7J4XZ63</accession>
<dbReference type="Proteomes" id="UP000424805">
    <property type="component" value="Unassembled WGS sequence"/>
</dbReference>
<comment type="cofactor">
    <cofactor evidence="1">
        <name>thiamine diphosphate</name>
        <dbReference type="ChEBI" id="CHEBI:58937"/>
    </cofactor>
</comment>
<dbReference type="SUPFAM" id="SSF52518">
    <property type="entry name" value="Thiamin diphosphate-binding fold (THDP-binding)"/>
    <property type="match status" value="1"/>
</dbReference>
<dbReference type="CDD" id="cd02012">
    <property type="entry name" value="TPP_TK"/>
    <property type="match status" value="1"/>
</dbReference>
<dbReference type="InterPro" id="IPR005474">
    <property type="entry name" value="Transketolase_N"/>
</dbReference>
<dbReference type="InterPro" id="IPR029061">
    <property type="entry name" value="THDP-binding"/>
</dbReference>
<evidence type="ECO:0000313" key="5">
    <source>
        <dbReference type="EMBL" id="KAA4627662.1"/>
    </source>
</evidence>
<evidence type="ECO:0000259" key="4">
    <source>
        <dbReference type="Pfam" id="PF00456"/>
    </source>
</evidence>
<evidence type="ECO:0000256" key="1">
    <source>
        <dbReference type="ARBA" id="ARBA00001964"/>
    </source>
</evidence>
<feature type="domain" description="Transketolase N-terminal" evidence="4">
    <location>
        <begin position="13"/>
        <end position="264"/>
    </location>
</feature>
<dbReference type="Pfam" id="PF00456">
    <property type="entry name" value="Transketolase_N"/>
    <property type="match status" value="1"/>
</dbReference>
<evidence type="ECO:0000313" key="6">
    <source>
        <dbReference type="Proteomes" id="UP000424805"/>
    </source>
</evidence>
<keyword evidence="3" id="KW-0786">Thiamine pyrophosphate</keyword>
<evidence type="ECO:0000256" key="2">
    <source>
        <dbReference type="ARBA" id="ARBA00007131"/>
    </source>
</evidence>
<sequence length="272" mass="30040">MNIAQIKKISYEMRKQALDIAFKAGKNGAHLGGGLSAIEIFSVLYSEIMKIDPNNRESESRDRLIVSKGHCVLAYYTALNRFGFLSDKEIEQFEQNGAFLHGHATRSLFRGIEFSGGSLGMGLPFAVGVAMALKRKQLSAKVYCVIGDGECDEGSIWEAAMCAAHYHLDNLVVIVDKNGLQYDGSTEAVMNTLSLKNKFAAFGFEAQEVDGHSEQDLVTAFNGFQEENKPKVIVAFTVKGKGVSFMENVKEWHHAILSEKQYQQALLEISQS</sequence>
<name>A0A7J4XZ63_BACOV</name>
<dbReference type="EMBL" id="VWFP01000008">
    <property type="protein sequence ID" value="KAA4627662.1"/>
    <property type="molecule type" value="Genomic_DNA"/>
</dbReference>
<reference evidence="5 6" key="1">
    <citation type="journal article" date="2019" name="Nat. Med.">
        <title>A library of human gut bacterial isolates paired with longitudinal multiomics data enables mechanistic microbiome research.</title>
        <authorList>
            <person name="Poyet M."/>
            <person name="Groussin M."/>
            <person name="Gibbons S.M."/>
            <person name="Avila-Pacheco J."/>
            <person name="Jiang X."/>
            <person name="Kearney S.M."/>
            <person name="Perrotta A.R."/>
            <person name="Berdy B."/>
            <person name="Zhao S."/>
            <person name="Lieberman T.D."/>
            <person name="Swanson P.K."/>
            <person name="Smith M."/>
            <person name="Roesemann S."/>
            <person name="Alexander J.E."/>
            <person name="Rich S.A."/>
            <person name="Livny J."/>
            <person name="Vlamakis H."/>
            <person name="Clish C."/>
            <person name="Bullock K."/>
            <person name="Deik A."/>
            <person name="Scott J."/>
            <person name="Pierce K.A."/>
            <person name="Xavier R.J."/>
            <person name="Alm E.J."/>
        </authorList>
    </citation>
    <scope>NUCLEOTIDE SEQUENCE [LARGE SCALE GENOMIC DNA]</scope>
    <source>
        <strain evidence="5 6">BIOML-A15</strain>
    </source>
</reference>
<comment type="caution">
    <text evidence="5">The sequence shown here is derived from an EMBL/GenBank/DDBJ whole genome shotgun (WGS) entry which is preliminary data.</text>
</comment>
<dbReference type="PANTHER" id="PTHR47514:SF1">
    <property type="entry name" value="TRANSKETOLASE N-TERMINAL SECTION-RELATED"/>
    <property type="match status" value="1"/>
</dbReference>
<proteinExistence type="inferred from homology"/>
<gene>
    <name evidence="5" type="ORF">F3B90_09305</name>
</gene>
<comment type="similarity">
    <text evidence="2">Belongs to the transketolase family.</text>
</comment>
<protein>
    <submittedName>
        <fullName evidence="5">Transketolase</fullName>
    </submittedName>
</protein>